<reference evidence="8" key="1">
    <citation type="submission" date="2015-12" db="EMBL/GenBank/DDBJ databases">
        <title>De novo transcriptome assembly of four potential Pierce s Disease insect vectors from Arizona vineyards.</title>
        <authorList>
            <person name="Tassone E.E."/>
        </authorList>
    </citation>
    <scope>NUCLEOTIDE SEQUENCE</scope>
</reference>
<dbReference type="GO" id="GO:0020037">
    <property type="term" value="F:heme binding"/>
    <property type="evidence" value="ECO:0007669"/>
    <property type="project" value="InterPro"/>
</dbReference>
<dbReference type="GO" id="GO:0016705">
    <property type="term" value="F:oxidoreductase activity, acting on paired donors, with incorporation or reduction of molecular oxygen"/>
    <property type="evidence" value="ECO:0007669"/>
    <property type="project" value="InterPro"/>
</dbReference>
<dbReference type="PANTHER" id="PTHR24279:SF120">
    <property type="entry name" value="CYTOCHROME P450"/>
    <property type="match status" value="1"/>
</dbReference>
<dbReference type="InterPro" id="IPR050479">
    <property type="entry name" value="CYP11_CYP27_families"/>
</dbReference>
<dbReference type="AlphaFoldDB" id="A0A1B6DDK1"/>
<evidence type="ECO:0008006" key="9">
    <source>
        <dbReference type="Google" id="ProtNLM"/>
    </source>
</evidence>
<dbReference type="GO" id="GO:0005506">
    <property type="term" value="F:iron ion binding"/>
    <property type="evidence" value="ECO:0007669"/>
    <property type="project" value="InterPro"/>
</dbReference>
<comment type="cofactor">
    <cofactor evidence="1">
        <name>heme</name>
        <dbReference type="ChEBI" id="CHEBI:30413"/>
    </cofactor>
</comment>
<dbReference type="Gene3D" id="1.10.630.10">
    <property type="entry name" value="Cytochrome P450"/>
    <property type="match status" value="1"/>
</dbReference>
<dbReference type="PANTHER" id="PTHR24279">
    <property type="entry name" value="CYTOCHROME P450"/>
    <property type="match status" value="1"/>
</dbReference>
<dbReference type="GO" id="GO:0004497">
    <property type="term" value="F:monooxygenase activity"/>
    <property type="evidence" value="ECO:0007669"/>
    <property type="project" value="UniProtKB-KW"/>
</dbReference>
<organism evidence="8">
    <name type="scientific">Clastoptera arizonana</name>
    <name type="common">Arizona spittle bug</name>
    <dbReference type="NCBI Taxonomy" id="38151"/>
    <lineage>
        <taxon>Eukaryota</taxon>
        <taxon>Metazoa</taxon>
        <taxon>Ecdysozoa</taxon>
        <taxon>Arthropoda</taxon>
        <taxon>Hexapoda</taxon>
        <taxon>Insecta</taxon>
        <taxon>Pterygota</taxon>
        <taxon>Neoptera</taxon>
        <taxon>Paraneoptera</taxon>
        <taxon>Hemiptera</taxon>
        <taxon>Auchenorrhyncha</taxon>
        <taxon>Cercopoidea</taxon>
        <taxon>Clastopteridae</taxon>
        <taxon>Clastoptera</taxon>
    </lineage>
</organism>
<comment type="similarity">
    <text evidence="2">Belongs to the cytochrome P450 family.</text>
</comment>
<dbReference type="EMBL" id="GEDC01013572">
    <property type="protein sequence ID" value="JAS23726.1"/>
    <property type="molecule type" value="Transcribed_RNA"/>
</dbReference>
<name>A0A1B6DDK1_9HEMI</name>
<evidence type="ECO:0000256" key="2">
    <source>
        <dbReference type="ARBA" id="ARBA00010617"/>
    </source>
</evidence>
<evidence type="ECO:0000256" key="3">
    <source>
        <dbReference type="ARBA" id="ARBA00022617"/>
    </source>
</evidence>
<keyword evidence="4" id="KW-0479">Metal-binding</keyword>
<dbReference type="InterPro" id="IPR001128">
    <property type="entry name" value="Cyt_P450"/>
</dbReference>
<evidence type="ECO:0000256" key="5">
    <source>
        <dbReference type="ARBA" id="ARBA00023002"/>
    </source>
</evidence>
<protein>
    <recommendedName>
        <fullName evidence="9">Cytochrome P450</fullName>
    </recommendedName>
</protein>
<gene>
    <name evidence="8" type="ORF">g.16241</name>
</gene>
<sequence>MIFYSSLSRCSRYLSYYINKDIPGPKGIPILGTTLDLISAGSGPKLHHYIDKRHKQFGPIFKESLGPVNAVFISNPYDIRRVYSVEGKYPVHLLPDSWILYNKLYEKDRGLFFMKGEEWLHYRQIMNKLMLKNELSPSIFQTYEFVVKSLIDDWRKEVGKEIKELNKQLYKLSISFVVAHLIGSSYPLHKEKFEPHIENLSTTAQAIFKESSKLSLIPPKFAYFLRLPMWKRFVSSVHSSIDTATKMVKEMLALTEKDGLLYKMSSESIPFDKMVSIVVDLIIAAVDTVSNILLILSELCSDLNGCA</sequence>
<dbReference type="InterPro" id="IPR036396">
    <property type="entry name" value="Cyt_P450_sf"/>
</dbReference>
<evidence type="ECO:0000313" key="8">
    <source>
        <dbReference type="EMBL" id="JAS23726.1"/>
    </source>
</evidence>
<evidence type="ECO:0000256" key="6">
    <source>
        <dbReference type="ARBA" id="ARBA00023004"/>
    </source>
</evidence>
<accession>A0A1B6DDK1</accession>
<dbReference type="SUPFAM" id="SSF48264">
    <property type="entry name" value="Cytochrome P450"/>
    <property type="match status" value="1"/>
</dbReference>
<keyword evidence="5" id="KW-0560">Oxidoreductase</keyword>
<proteinExistence type="inferred from homology"/>
<dbReference type="Pfam" id="PF00067">
    <property type="entry name" value="p450"/>
    <property type="match status" value="1"/>
</dbReference>
<keyword evidence="3" id="KW-0349">Heme</keyword>
<evidence type="ECO:0000256" key="4">
    <source>
        <dbReference type="ARBA" id="ARBA00022723"/>
    </source>
</evidence>
<keyword evidence="6" id="KW-0408">Iron</keyword>
<keyword evidence="7" id="KW-0503">Monooxygenase</keyword>
<evidence type="ECO:0000256" key="1">
    <source>
        <dbReference type="ARBA" id="ARBA00001971"/>
    </source>
</evidence>
<evidence type="ECO:0000256" key="7">
    <source>
        <dbReference type="ARBA" id="ARBA00023033"/>
    </source>
</evidence>